<reference evidence="2" key="1">
    <citation type="submission" date="2018-03" db="EMBL/GenBank/DDBJ databases">
        <title>Cross-interface Injection: A General Nanoliter Liquid Handling Method Applied to Single Cells Genome Amplification Automated Nanoliter Liquid Handling Applied to Single Cell Multiple Displacement Amplification.</title>
        <authorList>
            <person name="Yun J."/>
            <person name="Xu P."/>
            <person name="Xu J."/>
            <person name="Dai X."/>
            <person name="Wang Y."/>
            <person name="Zheng X."/>
            <person name="Cao C."/>
            <person name="Yi Q."/>
            <person name="Zhu Y."/>
            <person name="Wang L."/>
            <person name="Dong Z."/>
            <person name="Huang Y."/>
            <person name="Huang L."/>
            <person name="Du W."/>
        </authorList>
    </citation>
    <scope>NUCLEOTIDE SEQUENCE [LARGE SCALE GENOMIC DNA]</scope>
    <source>
        <strain evidence="2">Z-D3-2</strain>
    </source>
</reference>
<sequence length="61" mass="6974">MEAINNFLLLLDSYLGSAGWFPYVLLGVGVFFTSVIFFHVLLTDIRQLVHYVNLHLFAIKS</sequence>
<dbReference type="AlphaFoldDB" id="A0A2T4CW94"/>
<keyword evidence="1" id="KW-0812">Transmembrane</keyword>
<organism evidence="2">
    <name type="scientific">Pseudidiomarina aestuarii</name>
    <dbReference type="NCBI Taxonomy" id="624146"/>
    <lineage>
        <taxon>Bacteria</taxon>
        <taxon>Pseudomonadati</taxon>
        <taxon>Pseudomonadota</taxon>
        <taxon>Gammaproteobacteria</taxon>
        <taxon>Alteromonadales</taxon>
        <taxon>Idiomarinaceae</taxon>
        <taxon>Pseudidiomarina</taxon>
    </lineage>
</organism>
<keyword evidence="1" id="KW-0472">Membrane</keyword>
<feature type="transmembrane region" description="Helical" evidence="1">
    <location>
        <begin position="20"/>
        <end position="42"/>
    </location>
</feature>
<dbReference type="EMBL" id="PYVN01000072">
    <property type="protein sequence ID" value="PTB85837.1"/>
    <property type="molecule type" value="Genomic_DNA"/>
</dbReference>
<evidence type="ECO:0000313" key="2">
    <source>
        <dbReference type="EMBL" id="PTB85837.1"/>
    </source>
</evidence>
<proteinExistence type="predicted"/>
<comment type="caution">
    <text evidence="2">The sequence shown here is derived from an EMBL/GenBank/DDBJ whole genome shotgun (WGS) entry which is preliminary data.</text>
</comment>
<evidence type="ECO:0000256" key="1">
    <source>
        <dbReference type="SAM" id="Phobius"/>
    </source>
</evidence>
<accession>A0A2T4CW94</accession>
<name>A0A2T4CW94_9GAMM</name>
<keyword evidence="1" id="KW-1133">Transmembrane helix</keyword>
<protein>
    <submittedName>
        <fullName evidence="2">Uncharacterized protein</fullName>
    </submittedName>
</protein>
<gene>
    <name evidence="2" type="ORF">C9940_04740</name>
</gene>